<sequence>MSIEQTDTIDIITISPEGELVLTISDHLSWEEDEHLSLLEDKINTYLEFLEGEQLLEEYPAAKEHPLVINVALQFEPPEQAIHFLTQAMKVITDAGIGFHWRVVSDQ</sequence>
<dbReference type="Pfam" id="PF20212">
    <property type="entry name" value="DUF6572"/>
    <property type="match status" value="1"/>
</dbReference>
<dbReference type="STRING" id="645990.SAMN00120144_4227"/>
<proteinExistence type="predicted"/>
<dbReference type="Proteomes" id="UP000192266">
    <property type="component" value="Unassembled WGS sequence"/>
</dbReference>
<organism evidence="1 2">
    <name type="scientific">Hymenobacter roseosalivarius DSM 11622</name>
    <dbReference type="NCBI Taxonomy" id="645990"/>
    <lineage>
        <taxon>Bacteria</taxon>
        <taxon>Pseudomonadati</taxon>
        <taxon>Bacteroidota</taxon>
        <taxon>Cytophagia</taxon>
        <taxon>Cytophagales</taxon>
        <taxon>Hymenobacteraceae</taxon>
        <taxon>Hymenobacter</taxon>
    </lineage>
</organism>
<accession>A0A1W1UG95</accession>
<evidence type="ECO:0000313" key="2">
    <source>
        <dbReference type="Proteomes" id="UP000192266"/>
    </source>
</evidence>
<dbReference type="RefSeq" id="WP_084443148.1">
    <property type="nucleotide sequence ID" value="NZ_FWWW01000011.1"/>
</dbReference>
<gene>
    <name evidence="1" type="ORF">SAMN00120144_4227</name>
</gene>
<dbReference type="EMBL" id="FWWW01000011">
    <property type="protein sequence ID" value="SMB79804.1"/>
    <property type="molecule type" value="Genomic_DNA"/>
</dbReference>
<keyword evidence="2" id="KW-1185">Reference proteome</keyword>
<dbReference type="AlphaFoldDB" id="A0A1W1UG95"/>
<evidence type="ECO:0008006" key="3">
    <source>
        <dbReference type="Google" id="ProtNLM"/>
    </source>
</evidence>
<dbReference type="InterPro" id="IPR046702">
    <property type="entry name" value="DUF6572"/>
</dbReference>
<evidence type="ECO:0000313" key="1">
    <source>
        <dbReference type="EMBL" id="SMB79804.1"/>
    </source>
</evidence>
<protein>
    <recommendedName>
        <fullName evidence="3">SiaC family regulatory phosphoprotein domain-containing protein</fullName>
    </recommendedName>
</protein>
<name>A0A1W1UG95_9BACT</name>
<reference evidence="1 2" key="1">
    <citation type="submission" date="2017-04" db="EMBL/GenBank/DDBJ databases">
        <authorList>
            <person name="Afonso C.L."/>
            <person name="Miller P.J."/>
            <person name="Scott M.A."/>
            <person name="Spackman E."/>
            <person name="Goraichik I."/>
            <person name="Dimitrov K.M."/>
            <person name="Suarez D.L."/>
            <person name="Swayne D.E."/>
        </authorList>
    </citation>
    <scope>NUCLEOTIDE SEQUENCE [LARGE SCALE GENOMIC DNA]</scope>
    <source>
        <strain evidence="1 2">DSM 11622</strain>
    </source>
</reference>